<dbReference type="Pfam" id="PF00313">
    <property type="entry name" value="CSD"/>
    <property type="match status" value="1"/>
</dbReference>
<dbReference type="InterPro" id="IPR002059">
    <property type="entry name" value="CSP_DNA-bd"/>
</dbReference>
<name>A0A7S3K9A7_EUPCR</name>
<sequence>MSMTFDASLGNYPRFDSQNKNYGPPGLSVIPSAHSSHSFSQSSVGPMPNMDSNIPSKFLFQPPPTGKLNISTADAQNIRGGSSDPMNGFMNNFNNSMMVSPPYKPNFNPSDVPGLGGMLNTSSEPNVMNSESQLNQTQQYFYPIDSQIDVNPTQKGTPNKKNESKEEPKDDKMVNSKPGAHKSLKTSLKTGSRSFKPASAKKASPPSSDPPIVKKPGIHPFLNSTLPSAEMYKGAGKYNSGIMNSFQGDITQIAPNANSTFNGVLPGMIPPSMPPNSRYPMGPPAGSFSQSQSTNNIPGSLVTGRVKYFKPENNYGFIVSDKDGENIFFHYSEIKSQSMPAIPGSIISKEALAQAKDKYIIRLVFQVVKYVGKYKLSKKAVNIIVTEFSEVGKIPPFPGPAS</sequence>
<feature type="compositionally biased region" description="Low complexity" evidence="1">
    <location>
        <begin position="194"/>
        <end position="206"/>
    </location>
</feature>
<dbReference type="AlphaFoldDB" id="A0A7S3K9A7"/>
<dbReference type="CDD" id="cd04458">
    <property type="entry name" value="CSP_CDS"/>
    <property type="match status" value="1"/>
</dbReference>
<organism evidence="3">
    <name type="scientific">Euplotes crassus</name>
    <dbReference type="NCBI Taxonomy" id="5936"/>
    <lineage>
        <taxon>Eukaryota</taxon>
        <taxon>Sar</taxon>
        <taxon>Alveolata</taxon>
        <taxon>Ciliophora</taxon>
        <taxon>Intramacronucleata</taxon>
        <taxon>Spirotrichea</taxon>
        <taxon>Hypotrichia</taxon>
        <taxon>Euplotida</taxon>
        <taxon>Euplotidae</taxon>
        <taxon>Moneuplotes</taxon>
    </lineage>
</organism>
<dbReference type="InterPro" id="IPR012340">
    <property type="entry name" value="NA-bd_OB-fold"/>
</dbReference>
<feature type="compositionally biased region" description="Polar residues" evidence="1">
    <location>
        <begin position="148"/>
        <end position="157"/>
    </location>
</feature>
<feature type="region of interest" description="Disordered" evidence="1">
    <location>
        <begin position="144"/>
        <end position="219"/>
    </location>
</feature>
<dbReference type="EMBL" id="HBIK01004314">
    <property type="protein sequence ID" value="CAE0377147.1"/>
    <property type="molecule type" value="Transcribed_RNA"/>
</dbReference>
<proteinExistence type="predicted"/>
<accession>A0A7S3K9A7</accession>
<reference evidence="3" key="1">
    <citation type="submission" date="2021-01" db="EMBL/GenBank/DDBJ databases">
        <authorList>
            <person name="Corre E."/>
            <person name="Pelletier E."/>
            <person name="Niang G."/>
            <person name="Scheremetjew M."/>
            <person name="Finn R."/>
            <person name="Kale V."/>
            <person name="Holt S."/>
            <person name="Cochrane G."/>
            <person name="Meng A."/>
            <person name="Brown T."/>
            <person name="Cohen L."/>
        </authorList>
    </citation>
    <scope>NUCLEOTIDE SEQUENCE</scope>
    <source>
        <strain evidence="3">CT5</strain>
    </source>
</reference>
<protein>
    <recommendedName>
        <fullName evidence="2">CSD domain-containing protein</fullName>
    </recommendedName>
</protein>
<evidence type="ECO:0000313" key="3">
    <source>
        <dbReference type="EMBL" id="CAE0377147.1"/>
    </source>
</evidence>
<dbReference type="SUPFAM" id="SSF50249">
    <property type="entry name" value="Nucleic acid-binding proteins"/>
    <property type="match status" value="1"/>
</dbReference>
<gene>
    <name evidence="3" type="ORF">ECRA1380_LOCUS2102</name>
</gene>
<dbReference type="Gene3D" id="2.40.50.140">
    <property type="entry name" value="Nucleic acid-binding proteins"/>
    <property type="match status" value="1"/>
</dbReference>
<evidence type="ECO:0000256" key="1">
    <source>
        <dbReference type="SAM" id="MobiDB-lite"/>
    </source>
</evidence>
<feature type="domain" description="CSD" evidence="2">
    <location>
        <begin position="303"/>
        <end position="338"/>
    </location>
</feature>
<dbReference type="GO" id="GO:0003676">
    <property type="term" value="F:nucleic acid binding"/>
    <property type="evidence" value="ECO:0007669"/>
    <property type="project" value="InterPro"/>
</dbReference>
<feature type="compositionally biased region" description="Basic and acidic residues" evidence="1">
    <location>
        <begin position="160"/>
        <end position="174"/>
    </location>
</feature>
<evidence type="ECO:0000259" key="2">
    <source>
        <dbReference type="Pfam" id="PF00313"/>
    </source>
</evidence>